<keyword evidence="3" id="KW-1185">Reference proteome</keyword>
<dbReference type="Proteomes" id="UP000324222">
    <property type="component" value="Unassembled WGS sequence"/>
</dbReference>
<evidence type="ECO:0000256" key="1">
    <source>
        <dbReference type="SAM" id="SignalP"/>
    </source>
</evidence>
<reference evidence="2 3" key="1">
    <citation type="submission" date="2019-05" db="EMBL/GenBank/DDBJ databases">
        <title>Another draft genome of Portunus trituberculatus and its Hox gene families provides insights of decapod evolution.</title>
        <authorList>
            <person name="Jeong J.-H."/>
            <person name="Song I."/>
            <person name="Kim S."/>
            <person name="Choi T."/>
            <person name="Kim D."/>
            <person name="Ryu S."/>
            <person name="Kim W."/>
        </authorList>
    </citation>
    <scope>NUCLEOTIDE SEQUENCE [LARGE SCALE GENOMIC DNA]</scope>
    <source>
        <tissue evidence="2">Muscle</tissue>
    </source>
</reference>
<proteinExistence type="predicted"/>
<feature type="chain" id="PRO_5022723825" description="Secreted protein" evidence="1">
    <location>
        <begin position="22"/>
        <end position="66"/>
    </location>
</feature>
<name>A0A5B7H5X3_PORTR</name>
<dbReference type="EMBL" id="VSRR010023454">
    <property type="protein sequence ID" value="MPC65503.1"/>
    <property type="molecule type" value="Genomic_DNA"/>
</dbReference>
<gene>
    <name evidence="2" type="ORF">E2C01_059638</name>
</gene>
<keyword evidence="1" id="KW-0732">Signal</keyword>
<feature type="signal peptide" evidence="1">
    <location>
        <begin position="1"/>
        <end position="21"/>
    </location>
</feature>
<evidence type="ECO:0000313" key="2">
    <source>
        <dbReference type="EMBL" id="MPC65503.1"/>
    </source>
</evidence>
<dbReference type="AlphaFoldDB" id="A0A5B7H5X3"/>
<accession>A0A5B7H5X3</accession>
<comment type="caution">
    <text evidence="2">The sequence shown here is derived from an EMBL/GenBank/DDBJ whole genome shotgun (WGS) entry which is preliminary data.</text>
</comment>
<sequence>MTCLLLLLLFVTCDFLSRYSALDLVCTFESVLRRGLQREVRRFCSFTTFIASRSRFPPLLSLRYTT</sequence>
<evidence type="ECO:0000313" key="3">
    <source>
        <dbReference type="Proteomes" id="UP000324222"/>
    </source>
</evidence>
<organism evidence="2 3">
    <name type="scientific">Portunus trituberculatus</name>
    <name type="common">Swimming crab</name>
    <name type="synonym">Neptunus trituberculatus</name>
    <dbReference type="NCBI Taxonomy" id="210409"/>
    <lineage>
        <taxon>Eukaryota</taxon>
        <taxon>Metazoa</taxon>
        <taxon>Ecdysozoa</taxon>
        <taxon>Arthropoda</taxon>
        <taxon>Crustacea</taxon>
        <taxon>Multicrustacea</taxon>
        <taxon>Malacostraca</taxon>
        <taxon>Eumalacostraca</taxon>
        <taxon>Eucarida</taxon>
        <taxon>Decapoda</taxon>
        <taxon>Pleocyemata</taxon>
        <taxon>Brachyura</taxon>
        <taxon>Eubrachyura</taxon>
        <taxon>Portunoidea</taxon>
        <taxon>Portunidae</taxon>
        <taxon>Portuninae</taxon>
        <taxon>Portunus</taxon>
    </lineage>
</organism>
<protein>
    <recommendedName>
        <fullName evidence="4">Secreted protein</fullName>
    </recommendedName>
</protein>
<evidence type="ECO:0008006" key="4">
    <source>
        <dbReference type="Google" id="ProtNLM"/>
    </source>
</evidence>